<feature type="domain" description="GP-PDE" evidence="6">
    <location>
        <begin position="788"/>
        <end position="1116"/>
    </location>
</feature>
<dbReference type="OrthoDB" id="197419at2759"/>
<keyword evidence="2" id="KW-0378">Hydrolase</keyword>
<dbReference type="SMART" id="SM00248">
    <property type="entry name" value="ANK"/>
    <property type="match status" value="4"/>
</dbReference>
<dbReference type="Pfam" id="PF00023">
    <property type="entry name" value="Ank"/>
    <property type="match status" value="1"/>
</dbReference>
<dbReference type="InterPro" id="IPR036770">
    <property type="entry name" value="Ankyrin_rpt-contain_sf"/>
</dbReference>
<evidence type="ECO:0000256" key="4">
    <source>
        <dbReference type="PROSITE-ProRule" id="PRU00023"/>
    </source>
</evidence>
<feature type="repeat" description="ANK" evidence="4">
    <location>
        <begin position="535"/>
        <end position="567"/>
    </location>
</feature>
<feature type="repeat" description="ANK" evidence="4">
    <location>
        <begin position="499"/>
        <end position="531"/>
    </location>
</feature>
<dbReference type="InterPro" id="IPR057506">
    <property type="entry name" value="C2_GPCPD1"/>
</dbReference>
<dbReference type="Gene3D" id="3.20.20.190">
    <property type="entry name" value="Phosphatidylinositol (PI) phosphodiesterase"/>
    <property type="match status" value="1"/>
</dbReference>
<dbReference type="PANTHER" id="PTHR22958">
    <property type="entry name" value="GLYCEROPHOSPHORYL DIESTER PHOSPHODIESTERASE"/>
    <property type="match status" value="1"/>
</dbReference>
<dbReference type="Pfam" id="PF25329">
    <property type="entry name" value="C2_GDE1"/>
    <property type="match status" value="1"/>
</dbReference>
<dbReference type="Gene3D" id="1.25.40.20">
    <property type="entry name" value="Ankyrin repeat-containing domain"/>
    <property type="match status" value="1"/>
</dbReference>
<accession>A0A5N7CCD5</accession>
<keyword evidence="1" id="KW-0677">Repeat</keyword>
<dbReference type="SUPFAM" id="SSF48403">
    <property type="entry name" value="Ankyrin repeat"/>
    <property type="match status" value="1"/>
</dbReference>
<evidence type="ECO:0000256" key="1">
    <source>
        <dbReference type="ARBA" id="ARBA00022737"/>
    </source>
</evidence>
<proteinExistence type="predicted"/>
<dbReference type="PANTHER" id="PTHR22958:SF1">
    <property type="entry name" value="GLYCEROPHOSPHOCHOLINE PHOSPHODIESTERASE GPCPD1"/>
    <property type="match status" value="1"/>
</dbReference>
<dbReference type="PROSITE" id="PS50088">
    <property type="entry name" value="ANK_REPEAT"/>
    <property type="match status" value="2"/>
</dbReference>
<evidence type="ECO:0000313" key="7">
    <source>
        <dbReference type="EMBL" id="KAE8391418.1"/>
    </source>
</evidence>
<organism evidence="7">
    <name type="scientific">Petromyces alliaceus</name>
    <name type="common">Aspergillus alliaceus</name>
    <dbReference type="NCBI Taxonomy" id="209559"/>
    <lineage>
        <taxon>Eukaryota</taxon>
        <taxon>Fungi</taxon>
        <taxon>Dikarya</taxon>
        <taxon>Ascomycota</taxon>
        <taxon>Pezizomycotina</taxon>
        <taxon>Eurotiomycetes</taxon>
        <taxon>Eurotiomycetidae</taxon>
        <taxon>Eurotiales</taxon>
        <taxon>Aspergillaceae</taxon>
        <taxon>Aspergillus</taxon>
        <taxon>Aspergillus subgen. Circumdati</taxon>
    </lineage>
</organism>
<dbReference type="Proteomes" id="UP000326877">
    <property type="component" value="Unassembled WGS sequence"/>
</dbReference>
<protein>
    <submittedName>
        <fullName evidence="7">GDPD-domain-containing protein</fullName>
    </submittedName>
</protein>
<dbReference type="InterPro" id="IPR051578">
    <property type="entry name" value="GDPD"/>
</dbReference>
<dbReference type="InterPro" id="IPR017946">
    <property type="entry name" value="PLC-like_Pdiesterase_TIM-brl"/>
</dbReference>
<sequence length="1123" mass="124529">MHVSFDNRASLDDAYVDHSSNPTSFSHSSFTICLDRSVMLFGQKFHQYQVPEWAPLYIPYASLKRLFNKAVRAEADSMKTQPDFSGVYTSLDRSIDSFSGFHYEKYQLLHEWGAELCRIYGVAPEANTLPKTYDANCYEVGNFLRALVELRKDLEKLQWYSRVNEEAIHRIYAKLERHGNLAEHFHQGHKSKWIKSKSDRDTLCSKFNERLNALIADITRVRADANLHATTRSLCLQRTSGQHLPTSAYDTSLLSFLANDEPSNLAHQLEEMYLRNRTQGSYFQGLLYDLANLSIASGARFSASFLLSKAFPKYGVAIDHKILNHIITISGRGDILKEQARLRTCPLCDSAGSRDELGNSLFVCAIEQLGPNRKDILSSKDIFGRTPLHYGALYGFPIICQSILGSLDACGESYLASLILSLDSHGYTALHYSVINNHAISTTVLLDTLRLAGRTGDRAIDQDLGTVLNDLLSLAVKYQYSDIVDLLGKCQFGFQLSSHGETALYVASRSGREDYVDTLLNNGRDIEINIPESVHGWTPLFIACVEGHQAVANLLLKAGAKQDLQDHLGWTAKEHAALRGHLALAETLNAWNIDISSGGPASMPTKPVSGVKPSFRTDQSYVIVNLGDLRNGKQVKAVDLMDSSAENAVYTNNDLSMEVSIGGQSSTSLLVELPTLRDTVNDPFVFPVSDPDKAWISFKLFRKGYLHTTGPSLLGSGAASLKTLNNCFGAHRESLVRARSIAILEKETLSVMGTVTFTFVVAKPMAHPASPFMPAHSVRGKGLQLVGHRGFGQNTASRSYLQLGENTVESFLSAARHGATFVEFDVQLTRDLLPIIYHDFSLSESGTDIPIHDLSFEQFMYFSKVQLPRGEPISVLRKVDTRNMPDGTNRVKLRSQSLTQDHERGVHEFRDRMKYTVDFINKGFKPNTRGDFIQDAFATLEELLVELPESINFNIEIKYPRLHEAVDAGVAPVAIEINTFIDTVLEILISHGRNKRAIILSSFTPEVCILLAIKQRMYPVMFVTNAGKPPMTDMEIRASSMQAAIRFAKRWDLAGIVFASETLIACPRLIGYVKSSGLVCGSYGTQNNIPQNAKVQAAAGIDILMVDRVGLITAELHSTSADN</sequence>
<evidence type="ECO:0000256" key="3">
    <source>
        <dbReference type="ARBA" id="ARBA00023043"/>
    </source>
</evidence>
<dbReference type="SUPFAM" id="SSF51695">
    <property type="entry name" value="PLC-like phosphodiesterases"/>
    <property type="match status" value="1"/>
</dbReference>
<keyword evidence="3 4" id="KW-0040">ANK repeat</keyword>
<dbReference type="PROSITE" id="PS51704">
    <property type="entry name" value="GP_PDE"/>
    <property type="match status" value="1"/>
</dbReference>
<gene>
    <name evidence="7" type="ORF">BDV23DRAFT_69562</name>
</gene>
<dbReference type="Pfam" id="PF03009">
    <property type="entry name" value="GDPD"/>
    <property type="match status" value="1"/>
</dbReference>
<dbReference type="AlphaFoldDB" id="A0A5N7CCD5"/>
<feature type="domain" description="SPX" evidence="5">
    <location>
        <begin position="39"/>
        <end position="189"/>
    </location>
</feature>
<evidence type="ECO:0000256" key="2">
    <source>
        <dbReference type="ARBA" id="ARBA00022801"/>
    </source>
</evidence>
<dbReference type="InterPro" id="IPR002110">
    <property type="entry name" value="Ankyrin_rpt"/>
</dbReference>
<dbReference type="PROSITE" id="PS51382">
    <property type="entry name" value="SPX"/>
    <property type="match status" value="1"/>
</dbReference>
<dbReference type="EMBL" id="ML735245">
    <property type="protein sequence ID" value="KAE8391418.1"/>
    <property type="molecule type" value="Genomic_DNA"/>
</dbReference>
<dbReference type="PROSITE" id="PS50297">
    <property type="entry name" value="ANK_REP_REGION"/>
    <property type="match status" value="2"/>
</dbReference>
<dbReference type="Pfam" id="PF12796">
    <property type="entry name" value="Ank_2"/>
    <property type="match status" value="1"/>
</dbReference>
<dbReference type="GO" id="GO:0047389">
    <property type="term" value="F:glycerophosphocholine phosphodiesterase activity"/>
    <property type="evidence" value="ECO:0007669"/>
    <property type="project" value="TreeGrafter"/>
</dbReference>
<name>A0A5N7CCD5_PETAA</name>
<dbReference type="PROSITE" id="PS50007">
    <property type="entry name" value="PIPLC_X_DOMAIN"/>
    <property type="match status" value="1"/>
</dbReference>
<evidence type="ECO:0000259" key="6">
    <source>
        <dbReference type="PROSITE" id="PS51704"/>
    </source>
</evidence>
<dbReference type="GO" id="GO:0046475">
    <property type="term" value="P:glycerophospholipid catabolic process"/>
    <property type="evidence" value="ECO:0007669"/>
    <property type="project" value="TreeGrafter"/>
</dbReference>
<reference evidence="7" key="1">
    <citation type="submission" date="2019-04" db="EMBL/GenBank/DDBJ databases">
        <title>Friends and foes A comparative genomics studyof 23 Aspergillus species from section Flavi.</title>
        <authorList>
            <consortium name="DOE Joint Genome Institute"/>
            <person name="Kjaerbolling I."/>
            <person name="Vesth T."/>
            <person name="Frisvad J.C."/>
            <person name="Nybo J.L."/>
            <person name="Theobald S."/>
            <person name="Kildgaard S."/>
            <person name="Isbrandt T."/>
            <person name="Kuo A."/>
            <person name="Sato A."/>
            <person name="Lyhne E.K."/>
            <person name="Kogle M.E."/>
            <person name="Wiebenga A."/>
            <person name="Kun R.S."/>
            <person name="Lubbers R.J."/>
            <person name="Makela M.R."/>
            <person name="Barry K."/>
            <person name="Chovatia M."/>
            <person name="Clum A."/>
            <person name="Daum C."/>
            <person name="Haridas S."/>
            <person name="He G."/>
            <person name="LaButti K."/>
            <person name="Lipzen A."/>
            <person name="Mondo S."/>
            <person name="Riley R."/>
            <person name="Salamov A."/>
            <person name="Simmons B.A."/>
            <person name="Magnuson J.K."/>
            <person name="Henrissat B."/>
            <person name="Mortensen U.H."/>
            <person name="Larsen T.O."/>
            <person name="Devries R.P."/>
            <person name="Grigoriev I.V."/>
            <person name="Machida M."/>
            <person name="Baker S.E."/>
            <person name="Andersen M.R."/>
        </authorList>
    </citation>
    <scope>NUCLEOTIDE SEQUENCE [LARGE SCALE GENOMIC DNA]</scope>
    <source>
        <strain evidence="7">IBT 14317</strain>
    </source>
</reference>
<dbReference type="InterPro" id="IPR004331">
    <property type="entry name" value="SPX_dom"/>
</dbReference>
<evidence type="ECO:0000259" key="5">
    <source>
        <dbReference type="PROSITE" id="PS51382"/>
    </source>
</evidence>
<dbReference type="InterPro" id="IPR030395">
    <property type="entry name" value="GP_PDE_dom"/>
</dbReference>